<comment type="caution">
    <text evidence="1">The sequence shown here is derived from an EMBL/GenBank/DDBJ whole genome shotgun (WGS) entry which is preliminary data.</text>
</comment>
<sequence>MGFGTRDTDCNLCNSASLEDDKHLFCQCPWSKEIWMKVQQWLGISLPPKGVKDMLHCNLLHMADSNQVIFMKAKANSRFIIQQIKHIIRERVLNIQNARFRSKCIELIERICN</sequence>
<protein>
    <recommendedName>
        <fullName evidence="3">Reverse transcriptase zinc-binding domain-containing protein</fullName>
    </recommendedName>
</protein>
<reference evidence="1 2" key="1">
    <citation type="submission" date="2023-10" db="EMBL/GenBank/DDBJ databases">
        <title>Genome-Wide Identification Analysis in wild type Solanum Pinnatisectum Reveals Some Genes Defensing Phytophthora Infestans.</title>
        <authorList>
            <person name="Sun C."/>
        </authorList>
    </citation>
    <scope>NUCLEOTIDE SEQUENCE [LARGE SCALE GENOMIC DNA]</scope>
    <source>
        <strain evidence="1">LQN</strain>
        <tissue evidence="1">Leaf</tissue>
    </source>
</reference>
<name>A0AAV9M6A2_9SOLN</name>
<gene>
    <name evidence="1" type="ORF">R3W88_007752</name>
</gene>
<accession>A0AAV9M6A2</accession>
<dbReference type="EMBL" id="JAWPEI010000002">
    <property type="protein sequence ID" value="KAK4733491.1"/>
    <property type="molecule type" value="Genomic_DNA"/>
</dbReference>
<proteinExistence type="predicted"/>
<evidence type="ECO:0000313" key="1">
    <source>
        <dbReference type="EMBL" id="KAK4733491.1"/>
    </source>
</evidence>
<evidence type="ECO:0008006" key="3">
    <source>
        <dbReference type="Google" id="ProtNLM"/>
    </source>
</evidence>
<dbReference type="AlphaFoldDB" id="A0AAV9M6A2"/>
<dbReference type="Proteomes" id="UP001311915">
    <property type="component" value="Unassembled WGS sequence"/>
</dbReference>
<evidence type="ECO:0000313" key="2">
    <source>
        <dbReference type="Proteomes" id="UP001311915"/>
    </source>
</evidence>
<organism evidence="1 2">
    <name type="scientific">Solanum pinnatisectum</name>
    <name type="common">tansyleaf nightshade</name>
    <dbReference type="NCBI Taxonomy" id="50273"/>
    <lineage>
        <taxon>Eukaryota</taxon>
        <taxon>Viridiplantae</taxon>
        <taxon>Streptophyta</taxon>
        <taxon>Embryophyta</taxon>
        <taxon>Tracheophyta</taxon>
        <taxon>Spermatophyta</taxon>
        <taxon>Magnoliopsida</taxon>
        <taxon>eudicotyledons</taxon>
        <taxon>Gunneridae</taxon>
        <taxon>Pentapetalae</taxon>
        <taxon>asterids</taxon>
        <taxon>lamiids</taxon>
        <taxon>Solanales</taxon>
        <taxon>Solanaceae</taxon>
        <taxon>Solanoideae</taxon>
        <taxon>Solaneae</taxon>
        <taxon>Solanum</taxon>
    </lineage>
</organism>
<keyword evidence="2" id="KW-1185">Reference proteome</keyword>